<name>A0A928DPS8_9BACT</name>
<dbReference type="InterPro" id="IPR005467">
    <property type="entry name" value="His_kinase_dom"/>
</dbReference>
<sequence length="381" mass="42395">MAQEKNEEQIKRKRSCEFSCSQCANRLDGTCPHEVVKLSFRPEDLENIKKNGMAGNDIVIFINADTQQALVLSNTFSNITLEDLMKDSAIHQQAWLETLKHGVHHYEWSFEKDNRVYLFQTTVVAMSDEKGVVTGGLSLSRDISHWGVGRSKVLRDGSTPRTLSQILISAREMEKKDIAKALHDEVGSMAVILTALLSVVKTRVKKGEQKQALADISRLDGQIKESIERIKNIVVSLRPPSLENDGALGGAIRELLDNISELTHIPYQFDYKPVSGQSGVSDQVKILLYRIVQESLNNIVKHAQAKNIYVLLEKTDVIRLVVQDDGVGFKVRKQNSIRHIGLLAMKDGVKLLGGKISIKSSPGKGTRIEVICPCVVYVGEK</sequence>
<keyword evidence="5" id="KW-0547">Nucleotide-binding</keyword>
<comment type="caution">
    <text evidence="10">The sequence shown here is derived from an EMBL/GenBank/DDBJ whole genome shotgun (WGS) entry which is preliminary data.</text>
</comment>
<dbReference type="InterPro" id="IPR036890">
    <property type="entry name" value="HATPase_C_sf"/>
</dbReference>
<dbReference type="PANTHER" id="PTHR24421">
    <property type="entry name" value="NITRATE/NITRITE SENSOR PROTEIN NARX-RELATED"/>
    <property type="match status" value="1"/>
</dbReference>
<dbReference type="EC" id="2.7.13.3" evidence="2"/>
<organism evidence="10 11">
    <name type="scientific">Candidatus Avelusimicrobium gallicola</name>
    <dbReference type="NCBI Taxonomy" id="2562704"/>
    <lineage>
        <taxon>Bacteria</taxon>
        <taxon>Pseudomonadati</taxon>
        <taxon>Elusimicrobiota</taxon>
        <taxon>Elusimicrobia</taxon>
        <taxon>Elusimicrobiales</taxon>
        <taxon>Elusimicrobiaceae</taxon>
        <taxon>Candidatus Avelusimicrobium</taxon>
    </lineage>
</organism>
<evidence type="ECO:0000256" key="6">
    <source>
        <dbReference type="ARBA" id="ARBA00022777"/>
    </source>
</evidence>
<dbReference type="InterPro" id="IPR011712">
    <property type="entry name" value="Sig_transdc_His_kin_sub3_dim/P"/>
</dbReference>
<evidence type="ECO:0000313" key="10">
    <source>
        <dbReference type="EMBL" id="MBE6420921.1"/>
    </source>
</evidence>
<evidence type="ECO:0000256" key="8">
    <source>
        <dbReference type="ARBA" id="ARBA00023012"/>
    </source>
</evidence>
<dbReference type="Pfam" id="PF07730">
    <property type="entry name" value="HisKA_3"/>
    <property type="match status" value="1"/>
</dbReference>
<dbReference type="GO" id="GO:0016020">
    <property type="term" value="C:membrane"/>
    <property type="evidence" value="ECO:0007669"/>
    <property type="project" value="InterPro"/>
</dbReference>
<dbReference type="CDD" id="cd16917">
    <property type="entry name" value="HATPase_UhpB-NarQ-NarX-like"/>
    <property type="match status" value="1"/>
</dbReference>
<keyword evidence="7" id="KW-0067">ATP-binding</keyword>
<evidence type="ECO:0000256" key="4">
    <source>
        <dbReference type="ARBA" id="ARBA00022679"/>
    </source>
</evidence>
<keyword evidence="4" id="KW-0808">Transferase</keyword>
<evidence type="ECO:0000313" key="11">
    <source>
        <dbReference type="Proteomes" id="UP000725649"/>
    </source>
</evidence>
<evidence type="ECO:0000256" key="3">
    <source>
        <dbReference type="ARBA" id="ARBA00022553"/>
    </source>
</evidence>
<dbReference type="GO" id="GO:0046983">
    <property type="term" value="F:protein dimerization activity"/>
    <property type="evidence" value="ECO:0007669"/>
    <property type="project" value="InterPro"/>
</dbReference>
<protein>
    <recommendedName>
        <fullName evidence="2">histidine kinase</fullName>
        <ecNumber evidence="2">2.7.13.3</ecNumber>
    </recommendedName>
</protein>
<keyword evidence="8" id="KW-0902">Two-component regulatory system</keyword>
<dbReference type="Proteomes" id="UP000725649">
    <property type="component" value="Unassembled WGS sequence"/>
</dbReference>
<dbReference type="InterPro" id="IPR050482">
    <property type="entry name" value="Sensor_HK_TwoCompSys"/>
</dbReference>
<proteinExistence type="predicted"/>
<reference evidence="10" key="1">
    <citation type="submission" date="2019-04" db="EMBL/GenBank/DDBJ databases">
        <title>Evolution of Biomass-Degrading Anaerobic Consortia Revealed by Metagenomics.</title>
        <authorList>
            <person name="Peng X."/>
        </authorList>
    </citation>
    <scope>NUCLEOTIDE SEQUENCE</scope>
    <source>
        <strain evidence="10">SIG66</strain>
    </source>
</reference>
<evidence type="ECO:0000256" key="5">
    <source>
        <dbReference type="ARBA" id="ARBA00022741"/>
    </source>
</evidence>
<dbReference type="InterPro" id="IPR003594">
    <property type="entry name" value="HATPase_dom"/>
</dbReference>
<dbReference type="GO" id="GO:0005524">
    <property type="term" value="F:ATP binding"/>
    <property type="evidence" value="ECO:0007669"/>
    <property type="project" value="UniProtKB-KW"/>
</dbReference>
<dbReference type="EMBL" id="SUVG01000002">
    <property type="protein sequence ID" value="MBE6420921.1"/>
    <property type="molecule type" value="Genomic_DNA"/>
</dbReference>
<dbReference type="GO" id="GO:0000155">
    <property type="term" value="F:phosphorelay sensor kinase activity"/>
    <property type="evidence" value="ECO:0007669"/>
    <property type="project" value="InterPro"/>
</dbReference>
<gene>
    <name evidence="10" type="ORF">E7027_02085</name>
</gene>
<keyword evidence="6 10" id="KW-0418">Kinase</keyword>
<dbReference type="SUPFAM" id="SSF55874">
    <property type="entry name" value="ATPase domain of HSP90 chaperone/DNA topoisomerase II/histidine kinase"/>
    <property type="match status" value="1"/>
</dbReference>
<evidence type="ECO:0000259" key="9">
    <source>
        <dbReference type="PROSITE" id="PS50109"/>
    </source>
</evidence>
<evidence type="ECO:0000256" key="1">
    <source>
        <dbReference type="ARBA" id="ARBA00000085"/>
    </source>
</evidence>
<comment type="catalytic activity">
    <reaction evidence="1">
        <text>ATP + protein L-histidine = ADP + protein N-phospho-L-histidine.</text>
        <dbReference type="EC" id="2.7.13.3"/>
    </reaction>
</comment>
<evidence type="ECO:0000256" key="2">
    <source>
        <dbReference type="ARBA" id="ARBA00012438"/>
    </source>
</evidence>
<keyword evidence="3" id="KW-0597">Phosphoprotein</keyword>
<dbReference type="PROSITE" id="PS50109">
    <property type="entry name" value="HIS_KIN"/>
    <property type="match status" value="1"/>
</dbReference>
<dbReference type="SMART" id="SM00387">
    <property type="entry name" value="HATPase_c"/>
    <property type="match status" value="1"/>
</dbReference>
<feature type="domain" description="Histidine kinase" evidence="9">
    <location>
        <begin position="177"/>
        <end position="376"/>
    </location>
</feature>
<dbReference type="AlphaFoldDB" id="A0A928DPS8"/>
<dbReference type="Pfam" id="PF02518">
    <property type="entry name" value="HATPase_c"/>
    <property type="match status" value="1"/>
</dbReference>
<evidence type="ECO:0000256" key="7">
    <source>
        <dbReference type="ARBA" id="ARBA00022840"/>
    </source>
</evidence>
<dbReference type="PANTHER" id="PTHR24421:SF10">
    <property type="entry name" value="NITRATE_NITRITE SENSOR PROTEIN NARQ"/>
    <property type="match status" value="1"/>
</dbReference>
<dbReference type="Gene3D" id="3.30.565.10">
    <property type="entry name" value="Histidine kinase-like ATPase, C-terminal domain"/>
    <property type="match status" value="1"/>
</dbReference>
<accession>A0A928DPS8</accession>